<gene>
    <name evidence="1" type="ORF">KRM00_003743</name>
</gene>
<comment type="caution">
    <text evidence="1">The sequence shown here is derived from an EMBL/GenBank/DDBJ whole genome shotgun (WGS) entry which is preliminary data.</text>
</comment>
<proteinExistence type="predicted"/>
<dbReference type="Pfam" id="PF04122">
    <property type="entry name" value="CW_binding_2"/>
    <property type="match status" value="3"/>
</dbReference>
<dbReference type="AlphaFoldDB" id="A0AAN5VT69"/>
<dbReference type="InterPro" id="IPR051922">
    <property type="entry name" value="Bact_Sporulation_Assoc"/>
</dbReference>
<sequence>MFNINRGDMEGNKMKKIKQLGIVALAGSSALGATMMGSSAMAPQELVLAGEDRIDTSLKISSYKWQNAENAVLINSNTIADALCSAPLATAKNAPVLLTEKDNLNSKTKEEIKRLGVKNVYVIGSTNTISANVEKELNNLNINVKRIGGTDRIDTSLKIAKELENVDSVAVVNGYKGLADAVSIASPAKSNTAILFAEKDSLNKNIEDYAKTFNTTYVVGGESSISKNIVNKLNNVIKFAGTDRTDTNAKVMDYFYTDKALNNVFVAKNGMENEGDLIDALSVGPVGAKEDSPVLLAGKNLSTSQKNFIKKHEFSKVTQVGNGGNENVFREILNILKGEETPGTITNAEFRNKLPELGWTFEGETTYKYMQNDNRMGLVNAKDNVVGFGLFANSEEFDSSVMQCFKLLLPTKGEQLFNIVKGKFEDQTLEMDGKKVEIKNGSMGVYVDIYNK</sequence>
<organism evidence="1 2">
    <name type="scientific">Clostridioides difficile</name>
    <name type="common">Peptoclostridium difficile</name>
    <dbReference type="NCBI Taxonomy" id="1496"/>
    <lineage>
        <taxon>Bacteria</taxon>
        <taxon>Bacillati</taxon>
        <taxon>Bacillota</taxon>
        <taxon>Clostridia</taxon>
        <taxon>Peptostreptococcales</taxon>
        <taxon>Peptostreptococcaceae</taxon>
        <taxon>Clostridioides</taxon>
    </lineage>
</organism>
<protein>
    <submittedName>
        <fullName evidence="1">Cell wall-binding repeat-containing protein</fullName>
    </submittedName>
</protein>
<accession>A0AAN5VT69</accession>
<reference evidence="1" key="1">
    <citation type="journal article" date="2018" name="Genome Biol.">
        <title>SKESA: strategic k-mer extension for scrupulous assemblies.</title>
        <authorList>
            <person name="Souvorov A."/>
            <person name="Agarwala R."/>
            <person name="Lipman D.J."/>
        </authorList>
    </citation>
    <scope>NUCLEOTIDE SEQUENCE</scope>
    <source>
        <strain evidence="1">HN1000</strain>
    </source>
</reference>
<dbReference type="FunFam" id="3.40.50.12090:FF:000001">
    <property type="entry name" value="Cell surface protein"/>
    <property type="match status" value="1"/>
</dbReference>
<evidence type="ECO:0000313" key="2">
    <source>
        <dbReference type="Proteomes" id="UP000878956"/>
    </source>
</evidence>
<name>A0AAN5VT69_CLODI</name>
<dbReference type="PANTHER" id="PTHR30032">
    <property type="entry name" value="N-ACETYLMURAMOYL-L-ALANINE AMIDASE-RELATED"/>
    <property type="match status" value="1"/>
</dbReference>
<evidence type="ECO:0000313" key="1">
    <source>
        <dbReference type="EMBL" id="HBH1544199.1"/>
    </source>
</evidence>
<dbReference type="InterPro" id="IPR007253">
    <property type="entry name" value="Cell_wall-bd_2"/>
</dbReference>
<reference evidence="1" key="2">
    <citation type="submission" date="2021-06" db="EMBL/GenBank/DDBJ databases">
        <authorList>
            <consortium name="NCBI Pathogen Detection Project"/>
        </authorList>
    </citation>
    <scope>NUCLEOTIDE SEQUENCE</scope>
    <source>
        <strain evidence="1">HN1000</strain>
    </source>
</reference>
<dbReference type="EMBL" id="DAEPXK010000065">
    <property type="protein sequence ID" value="HBH1544199.1"/>
    <property type="molecule type" value="Genomic_DNA"/>
</dbReference>
<dbReference type="PANTHER" id="PTHR30032:SF8">
    <property type="entry name" value="GERMINATION-SPECIFIC N-ACETYLMURAMOYL-L-ALANINE AMIDASE"/>
    <property type="match status" value="1"/>
</dbReference>
<dbReference type="Proteomes" id="UP000878956">
    <property type="component" value="Unassembled WGS sequence"/>
</dbReference>